<reference evidence="1" key="1">
    <citation type="submission" date="2022-11" db="EMBL/GenBank/DDBJ databases">
        <authorList>
            <person name="Petersen C."/>
        </authorList>
    </citation>
    <scope>NUCLEOTIDE SEQUENCE</scope>
    <source>
        <strain evidence="1">IBT 20477</strain>
    </source>
</reference>
<name>A0A9W9J2P7_9EURO</name>
<comment type="caution">
    <text evidence="1">The sequence shown here is derived from an EMBL/GenBank/DDBJ whole genome shotgun (WGS) entry which is preliminary data.</text>
</comment>
<accession>A0A9W9J2P7</accession>
<proteinExistence type="predicted"/>
<organism evidence="1 2">
    <name type="scientific">Penicillium cf. viridicatum</name>
    <dbReference type="NCBI Taxonomy" id="2972119"/>
    <lineage>
        <taxon>Eukaryota</taxon>
        <taxon>Fungi</taxon>
        <taxon>Dikarya</taxon>
        <taxon>Ascomycota</taxon>
        <taxon>Pezizomycotina</taxon>
        <taxon>Eurotiomycetes</taxon>
        <taxon>Eurotiomycetidae</taxon>
        <taxon>Eurotiales</taxon>
        <taxon>Aspergillaceae</taxon>
        <taxon>Penicillium</taxon>
    </lineage>
</organism>
<dbReference type="AlphaFoldDB" id="A0A9W9J2P7"/>
<protein>
    <submittedName>
        <fullName evidence="1">Uncharacterized protein</fullName>
    </submittedName>
</protein>
<dbReference type="EMBL" id="JAPQKQ010000008">
    <property type="protein sequence ID" value="KAJ5186436.1"/>
    <property type="molecule type" value="Genomic_DNA"/>
</dbReference>
<keyword evidence="2" id="KW-1185">Reference proteome</keyword>
<dbReference type="Proteomes" id="UP001150942">
    <property type="component" value="Unassembled WGS sequence"/>
</dbReference>
<evidence type="ECO:0000313" key="2">
    <source>
        <dbReference type="Proteomes" id="UP001150942"/>
    </source>
</evidence>
<gene>
    <name evidence="1" type="ORF">N7449_011200</name>
</gene>
<reference evidence="1" key="2">
    <citation type="journal article" date="2023" name="IMA Fungus">
        <title>Comparative genomic study of the Penicillium genus elucidates a diverse pangenome and 15 lateral gene transfer events.</title>
        <authorList>
            <person name="Petersen C."/>
            <person name="Sorensen T."/>
            <person name="Nielsen M.R."/>
            <person name="Sondergaard T.E."/>
            <person name="Sorensen J.L."/>
            <person name="Fitzpatrick D.A."/>
            <person name="Frisvad J.C."/>
            <person name="Nielsen K.L."/>
        </authorList>
    </citation>
    <scope>NUCLEOTIDE SEQUENCE</scope>
    <source>
        <strain evidence="1">IBT 20477</strain>
    </source>
</reference>
<evidence type="ECO:0000313" key="1">
    <source>
        <dbReference type="EMBL" id="KAJ5186436.1"/>
    </source>
</evidence>
<sequence length="91" mass="10175">MPDLASGGHFGEVVSGIYWSTFPNLDFHPTNVMNLETRFKDENLSSSSENRQRKPRIAWPISSYMKSTFNKGDGEVLKAEVPVSLRGLSDV</sequence>